<accession>A0ABY9DSP8</accession>
<dbReference type="SUPFAM" id="SSF51905">
    <property type="entry name" value="FAD/NAD(P)-binding domain"/>
    <property type="match status" value="2"/>
</dbReference>
<keyword evidence="10" id="KW-0503">Monooxygenase</keyword>
<dbReference type="InterPro" id="IPR000960">
    <property type="entry name" value="Flavin_mOase"/>
</dbReference>
<keyword evidence="7 10" id="KW-0560">Oxidoreductase</keyword>
<sequence length="379" mass="42285">MEEVVIIVGAGPSGLATSACLNVLSIPNIILEREDCFASLWKKRSYDRLKLHLGKQFCQLPHMPYPPGTPTFIPKAGFLQYLEDYVSHFQINPRYHRFVESASYDKVVGKWHIVAKNTLSDELEVYLGKFLVVATGENSEGLIPKIPGLDSFGGEFMHCSDYKNGKRFTNKEVLVVGCGNSGMEIAYDLWDHGAITSIVVRNPVHVVTKEMVLLGMLLLKYIPCKVVDYVTVSLSKLIYGDLSSYGLPRPSEGPFYLKDVTRSSPVIDVGTIGKIKEGEIQVVPTITKIEGDNVYFSNGKMNRFDAIIFATGYKSTVLKWLKESEDLFNEDGMPKKSFPNHWNGENGLYCVGFASRGLFGIARDAEHIANHIRGVMSRK</sequence>
<keyword evidence="5 10" id="KW-0274">FAD</keyword>
<gene>
    <name evidence="11" type="ORF">VitviT2T_027950</name>
</gene>
<keyword evidence="6" id="KW-0521">NADP</keyword>
<dbReference type="PANTHER" id="PTHR43539">
    <property type="entry name" value="FLAVIN-BINDING MONOOXYGENASE-LIKE PROTEIN (AFU_ORTHOLOGUE AFUA_4G09220)"/>
    <property type="match status" value="1"/>
</dbReference>
<evidence type="ECO:0000256" key="6">
    <source>
        <dbReference type="ARBA" id="ARBA00022857"/>
    </source>
</evidence>
<evidence type="ECO:0000313" key="11">
    <source>
        <dbReference type="EMBL" id="WKA10377.1"/>
    </source>
</evidence>
<comment type="pathway">
    <text evidence="2">Plant hormone metabolism; auxin biosynthesis.</text>
</comment>
<dbReference type="InterPro" id="IPR020946">
    <property type="entry name" value="Flavin_mOase-like"/>
</dbReference>
<dbReference type="InterPro" id="IPR050982">
    <property type="entry name" value="Auxin_biosynth/cation_transpt"/>
</dbReference>
<evidence type="ECO:0000256" key="2">
    <source>
        <dbReference type="ARBA" id="ARBA00004814"/>
    </source>
</evidence>
<reference evidence="11 12" key="1">
    <citation type="journal article" date="2023" name="Hortic Res">
        <title>The complete reference genome for grapevine (Vitis vinifera L.) genetics and breeding.</title>
        <authorList>
            <person name="Shi X."/>
            <person name="Cao S."/>
            <person name="Wang X."/>
            <person name="Huang S."/>
            <person name="Wang Y."/>
            <person name="Liu Z."/>
            <person name="Liu W."/>
            <person name="Leng X."/>
            <person name="Peng Y."/>
            <person name="Wang N."/>
            <person name="Wang Y."/>
            <person name="Ma Z."/>
            <person name="Xu X."/>
            <person name="Zhang F."/>
            <person name="Xue H."/>
            <person name="Zhong H."/>
            <person name="Wang Y."/>
            <person name="Zhang K."/>
            <person name="Velt A."/>
            <person name="Avia K."/>
            <person name="Holtgrawe D."/>
            <person name="Grimplet J."/>
            <person name="Matus J.T."/>
            <person name="Ware D."/>
            <person name="Wu X."/>
            <person name="Wang H."/>
            <person name="Liu C."/>
            <person name="Fang Y."/>
            <person name="Rustenholz C."/>
            <person name="Cheng Z."/>
            <person name="Xiao H."/>
            <person name="Zhou Y."/>
        </authorList>
    </citation>
    <scope>NUCLEOTIDE SEQUENCE [LARGE SCALE GENOMIC DNA]</scope>
    <source>
        <strain evidence="12">cv. Pinot noir / PN40024</strain>
        <tissue evidence="11">Leaf</tissue>
    </source>
</reference>
<dbReference type="PIRSF" id="PIRSF000332">
    <property type="entry name" value="FMO"/>
    <property type="match status" value="1"/>
</dbReference>
<name>A0ABY9DSP8_VITVI</name>
<evidence type="ECO:0000256" key="1">
    <source>
        <dbReference type="ARBA" id="ARBA00001974"/>
    </source>
</evidence>
<evidence type="ECO:0000256" key="5">
    <source>
        <dbReference type="ARBA" id="ARBA00022827"/>
    </source>
</evidence>
<proteinExistence type="inferred from homology"/>
<dbReference type="EC" id="1.-.-.-" evidence="10"/>
<evidence type="ECO:0000256" key="4">
    <source>
        <dbReference type="ARBA" id="ARBA00022630"/>
    </source>
</evidence>
<evidence type="ECO:0000256" key="9">
    <source>
        <dbReference type="ARBA" id="ARBA00047707"/>
    </source>
</evidence>
<evidence type="ECO:0000256" key="7">
    <source>
        <dbReference type="ARBA" id="ARBA00023002"/>
    </source>
</evidence>
<keyword evidence="4 10" id="KW-0285">Flavoprotein</keyword>
<protein>
    <recommendedName>
        <fullName evidence="10">Flavin-containing monooxygenase</fullName>
        <ecNumber evidence="10">1.-.-.-</ecNumber>
    </recommendedName>
</protein>
<comment type="catalytic activity">
    <reaction evidence="9">
        <text>indole-3-pyruvate + NADPH + O2 + H(+) = (indol-3-yl)acetate + CO2 + NADP(+) + H2O</text>
        <dbReference type="Rhea" id="RHEA:34331"/>
        <dbReference type="ChEBI" id="CHEBI:15377"/>
        <dbReference type="ChEBI" id="CHEBI:15378"/>
        <dbReference type="ChEBI" id="CHEBI:15379"/>
        <dbReference type="ChEBI" id="CHEBI:16526"/>
        <dbReference type="ChEBI" id="CHEBI:17640"/>
        <dbReference type="ChEBI" id="CHEBI:30854"/>
        <dbReference type="ChEBI" id="CHEBI:57783"/>
        <dbReference type="ChEBI" id="CHEBI:58349"/>
        <dbReference type="EC" id="1.14.13.168"/>
    </reaction>
</comment>
<dbReference type="PANTHER" id="PTHR43539:SF9">
    <property type="entry name" value="INDOLE-3-PYRUVATE MONOOXYGENASE YUCCA11-RELATED"/>
    <property type="match status" value="1"/>
</dbReference>
<evidence type="ECO:0000256" key="3">
    <source>
        <dbReference type="ARBA" id="ARBA00009183"/>
    </source>
</evidence>
<comment type="similarity">
    <text evidence="3 10">Belongs to the FMO family.</text>
</comment>
<dbReference type="EMBL" id="CP126665">
    <property type="protein sequence ID" value="WKA10377.1"/>
    <property type="molecule type" value="Genomic_DNA"/>
</dbReference>
<evidence type="ECO:0000313" key="12">
    <source>
        <dbReference type="Proteomes" id="UP001227230"/>
    </source>
</evidence>
<dbReference type="PRINTS" id="PR00370">
    <property type="entry name" value="FMOXYGENASE"/>
</dbReference>
<comment type="cofactor">
    <cofactor evidence="1 10">
        <name>FAD</name>
        <dbReference type="ChEBI" id="CHEBI:57692"/>
    </cofactor>
</comment>
<evidence type="ECO:0000256" key="10">
    <source>
        <dbReference type="RuleBase" id="RU361177"/>
    </source>
</evidence>
<keyword evidence="12" id="KW-1185">Reference proteome</keyword>
<dbReference type="Gene3D" id="3.50.50.60">
    <property type="entry name" value="FAD/NAD(P)-binding domain"/>
    <property type="match status" value="1"/>
</dbReference>
<dbReference type="Proteomes" id="UP001227230">
    <property type="component" value="Chromosome 18"/>
</dbReference>
<dbReference type="InterPro" id="IPR036188">
    <property type="entry name" value="FAD/NAD-bd_sf"/>
</dbReference>
<dbReference type="Pfam" id="PF00743">
    <property type="entry name" value="FMO-like"/>
    <property type="match status" value="1"/>
</dbReference>
<keyword evidence="8" id="KW-0073">Auxin biosynthesis</keyword>
<organism evidence="11 12">
    <name type="scientific">Vitis vinifera</name>
    <name type="common">Grape</name>
    <dbReference type="NCBI Taxonomy" id="29760"/>
    <lineage>
        <taxon>Eukaryota</taxon>
        <taxon>Viridiplantae</taxon>
        <taxon>Streptophyta</taxon>
        <taxon>Embryophyta</taxon>
        <taxon>Tracheophyta</taxon>
        <taxon>Spermatophyta</taxon>
        <taxon>Magnoliopsida</taxon>
        <taxon>eudicotyledons</taxon>
        <taxon>Gunneridae</taxon>
        <taxon>Pentapetalae</taxon>
        <taxon>rosids</taxon>
        <taxon>Vitales</taxon>
        <taxon>Vitaceae</taxon>
        <taxon>Viteae</taxon>
        <taxon>Vitis</taxon>
    </lineage>
</organism>
<evidence type="ECO:0000256" key="8">
    <source>
        <dbReference type="ARBA" id="ARBA00023070"/>
    </source>
</evidence>